<comment type="caution">
    <text evidence="5">The sequence shown here is derived from an EMBL/GenBank/DDBJ whole genome shotgun (WGS) entry which is preliminary data.</text>
</comment>
<dbReference type="GO" id="GO:0009097">
    <property type="term" value="P:isoleucine biosynthetic process"/>
    <property type="evidence" value="ECO:0007669"/>
    <property type="project" value="TreeGrafter"/>
</dbReference>
<dbReference type="CDD" id="cd02002">
    <property type="entry name" value="TPP_BFDC"/>
    <property type="match status" value="1"/>
</dbReference>
<dbReference type="PANTHER" id="PTHR18968:SF13">
    <property type="entry name" value="ACETOLACTATE SYNTHASE CATALYTIC SUBUNIT, MITOCHONDRIAL"/>
    <property type="match status" value="1"/>
</dbReference>
<dbReference type="Pfam" id="PF02776">
    <property type="entry name" value="TPP_enzyme_N"/>
    <property type="match status" value="1"/>
</dbReference>
<dbReference type="PANTHER" id="PTHR18968">
    <property type="entry name" value="THIAMINE PYROPHOSPHATE ENZYMES"/>
    <property type="match status" value="1"/>
</dbReference>
<dbReference type="GO" id="GO:0050660">
    <property type="term" value="F:flavin adenine dinucleotide binding"/>
    <property type="evidence" value="ECO:0007669"/>
    <property type="project" value="TreeGrafter"/>
</dbReference>
<evidence type="ECO:0000256" key="1">
    <source>
        <dbReference type="ARBA" id="ARBA00007812"/>
    </source>
</evidence>
<dbReference type="AlphaFoldDB" id="A0A2R6AEQ7"/>
<evidence type="ECO:0000256" key="2">
    <source>
        <dbReference type="ARBA" id="ARBA00023052"/>
    </source>
</evidence>
<dbReference type="EMBL" id="NEXD01000059">
    <property type="protein sequence ID" value="PSN84861.1"/>
    <property type="molecule type" value="Genomic_DNA"/>
</dbReference>
<evidence type="ECO:0000259" key="4">
    <source>
        <dbReference type="Pfam" id="PF02776"/>
    </source>
</evidence>
<feature type="domain" description="Thiamine pyrophosphate enzyme TPP-binding" evidence="3">
    <location>
        <begin position="421"/>
        <end position="587"/>
    </location>
</feature>
<comment type="similarity">
    <text evidence="1">Belongs to the TPP enzyme family.</text>
</comment>
<reference evidence="5 6" key="1">
    <citation type="submission" date="2017-04" db="EMBL/GenBank/DDBJ databases">
        <title>Novel microbial lineages endemic to geothermal iron-oxide mats fill important gaps in the evolutionary history of Archaea.</title>
        <authorList>
            <person name="Jay Z.J."/>
            <person name="Beam J.P."/>
            <person name="Dlakic M."/>
            <person name="Rusch D.B."/>
            <person name="Kozubal M.A."/>
            <person name="Inskeep W.P."/>
        </authorList>
    </citation>
    <scope>NUCLEOTIDE SEQUENCE [LARGE SCALE GENOMIC DNA]</scope>
    <source>
        <strain evidence="5">BE_D</strain>
    </source>
</reference>
<dbReference type="SUPFAM" id="SSF52467">
    <property type="entry name" value="DHS-like NAD/FAD-binding domain"/>
    <property type="match status" value="1"/>
</dbReference>
<dbReference type="GO" id="GO:0044272">
    <property type="term" value="P:sulfur compound biosynthetic process"/>
    <property type="evidence" value="ECO:0007669"/>
    <property type="project" value="UniProtKB-ARBA"/>
</dbReference>
<proteinExistence type="inferred from homology"/>
<evidence type="ECO:0000313" key="6">
    <source>
        <dbReference type="Proteomes" id="UP000240569"/>
    </source>
</evidence>
<dbReference type="Proteomes" id="UP000240569">
    <property type="component" value="Unassembled WGS sequence"/>
</dbReference>
<dbReference type="GO" id="GO:0030976">
    <property type="term" value="F:thiamine pyrophosphate binding"/>
    <property type="evidence" value="ECO:0007669"/>
    <property type="project" value="InterPro"/>
</dbReference>
<dbReference type="CDD" id="cd07035">
    <property type="entry name" value="TPP_PYR_POX_like"/>
    <property type="match status" value="1"/>
</dbReference>
<gene>
    <name evidence="5" type="ORF">B9Q02_08490</name>
</gene>
<keyword evidence="2" id="KW-0786">Thiamine pyrophosphate</keyword>
<evidence type="ECO:0000259" key="3">
    <source>
        <dbReference type="Pfam" id="PF02775"/>
    </source>
</evidence>
<dbReference type="InterPro" id="IPR029035">
    <property type="entry name" value="DHS-like_NAD/FAD-binding_dom"/>
</dbReference>
<name>A0A2R6AEQ7_9ARCH</name>
<accession>A0A2R6AEQ7</accession>
<dbReference type="Gene3D" id="3.40.50.1220">
    <property type="entry name" value="TPP-binding domain"/>
    <property type="match status" value="1"/>
</dbReference>
<dbReference type="Gene3D" id="3.40.50.970">
    <property type="match status" value="2"/>
</dbReference>
<evidence type="ECO:0008006" key="7">
    <source>
        <dbReference type="Google" id="ProtNLM"/>
    </source>
</evidence>
<organism evidence="5 6">
    <name type="scientific">Candidatus Marsarchaeota G1 archaeon BE_D</name>
    <dbReference type="NCBI Taxonomy" id="1978156"/>
    <lineage>
        <taxon>Archaea</taxon>
        <taxon>Candidatus Marsarchaeota</taxon>
        <taxon>Candidatus Marsarchaeota group 1</taxon>
    </lineage>
</organism>
<dbReference type="InterPro" id="IPR045229">
    <property type="entry name" value="TPP_enz"/>
</dbReference>
<dbReference type="InterPro" id="IPR012001">
    <property type="entry name" value="Thiamin_PyroP_enz_TPP-bd_dom"/>
</dbReference>
<dbReference type="GO" id="GO:0005948">
    <property type="term" value="C:acetolactate synthase complex"/>
    <property type="evidence" value="ECO:0007669"/>
    <property type="project" value="TreeGrafter"/>
</dbReference>
<sequence length="601" mass="66798">MFFHFHVTKNRSQNWRSSFLNLLNLRGVEFVFGTTGAGMADIQDAMVVVKPPKWIQGLHEFVSVAAATGYALASQKVGVALIDRVVGTQNAVGAFYGAYMNMAPIVVFASENVPGVSIPTGEPEYHYYTELSHFVRPWIKWRSKLESLETLACDLDKAFYSAQSEPPSPVFVSLRQDLMAKPLDAKIEVARRDLPPHAPRLPDDGTLRKIADEILSSSHPFILASHAGRKAEAVHALLDFAHTFGIPVIERRVFLNYPMNDQLHLGFTNSIRPEVPKECDLLLTLEVGVLPPQTFEQQVIDFSTDSLHVQDVYEGGDYGSTLYGAKIRCVCDVSPTLKKLAKLGKEVVKGADLSVITERSAKVEQLHRELYEEWRNKARQSYEEERLDGWSIGYVLNKFWNGETTWVNAAITLRDALLRSIELNTPGTYFGNPSGHLGLCIGMAYGVALAHREYTDVKDMGGYKLGKISPARHAVVCTTGDGDAIFGNLPSALWTCAHYGIGVVYVVLNNACWGIEWAPIERSTQHWAKNAGDFEFLDLDNPRIDFSKIGESMGVRSYRVSDVSQFERAFSQALEGARNDRPSLIEVVLPKFTGEKPSVVP</sequence>
<dbReference type="GO" id="GO:0009099">
    <property type="term" value="P:L-valine biosynthetic process"/>
    <property type="evidence" value="ECO:0007669"/>
    <property type="project" value="TreeGrafter"/>
</dbReference>
<dbReference type="SUPFAM" id="SSF52518">
    <property type="entry name" value="Thiamin diphosphate-binding fold (THDP-binding)"/>
    <property type="match status" value="2"/>
</dbReference>
<dbReference type="Pfam" id="PF02775">
    <property type="entry name" value="TPP_enzyme_C"/>
    <property type="match status" value="1"/>
</dbReference>
<feature type="domain" description="Thiamine pyrophosphate enzyme N-terminal TPP-binding" evidence="4">
    <location>
        <begin position="19"/>
        <end position="111"/>
    </location>
</feature>
<dbReference type="GO" id="GO:0003984">
    <property type="term" value="F:acetolactate synthase activity"/>
    <property type="evidence" value="ECO:0007669"/>
    <property type="project" value="TreeGrafter"/>
</dbReference>
<dbReference type="InterPro" id="IPR011766">
    <property type="entry name" value="TPP_enzyme_TPP-bd"/>
</dbReference>
<dbReference type="InterPro" id="IPR029061">
    <property type="entry name" value="THDP-binding"/>
</dbReference>
<evidence type="ECO:0000313" key="5">
    <source>
        <dbReference type="EMBL" id="PSN84861.1"/>
    </source>
</evidence>
<protein>
    <recommendedName>
        <fullName evidence="7">Thiamine pyrophosphate-binding protein</fullName>
    </recommendedName>
</protein>